<keyword evidence="2" id="KW-1133">Transmembrane helix</keyword>
<evidence type="ECO:0000313" key="4">
    <source>
        <dbReference type="Proteomes" id="UP001283361"/>
    </source>
</evidence>
<name>A0AAE0XTC9_9GAST</name>
<reference evidence="3" key="1">
    <citation type="journal article" date="2023" name="G3 (Bethesda)">
        <title>A reference genome for the long-term kleptoplast-retaining sea slug Elysia crispata morphotype clarki.</title>
        <authorList>
            <person name="Eastman K.E."/>
            <person name="Pendleton A.L."/>
            <person name="Shaikh M.A."/>
            <person name="Suttiyut T."/>
            <person name="Ogas R."/>
            <person name="Tomko P."/>
            <person name="Gavelis G."/>
            <person name="Widhalm J.R."/>
            <person name="Wisecaver J.H."/>
        </authorList>
    </citation>
    <scope>NUCLEOTIDE SEQUENCE</scope>
    <source>
        <strain evidence="3">ECLA1</strain>
    </source>
</reference>
<evidence type="ECO:0000256" key="2">
    <source>
        <dbReference type="SAM" id="Phobius"/>
    </source>
</evidence>
<feature type="region of interest" description="Disordered" evidence="1">
    <location>
        <begin position="129"/>
        <end position="155"/>
    </location>
</feature>
<evidence type="ECO:0000313" key="3">
    <source>
        <dbReference type="EMBL" id="KAK3708268.1"/>
    </source>
</evidence>
<proteinExistence type="predicted"/>
<accession>A0AAE0XTC9</accession>
<organism evidence="3 4">
    <name type="scientific">Elysia crispata</name>
    <name type="common">lettuce slug</name>
    <dbReference type="NCBI Taxonomy" id="231223"/>
    <lineage>
        <taxon>Eukaryota</taxon>
        <taxon>Metazoa</taxon>
        <taxon>Spiralia</taxon>
        <taxon>Lophotrochozoa</taxon>
        <taxon>Mollusca</taxon>
        <taxon>Gastropoda</taxon>
        <taxon>Heterobranchia</taxon>
        <taxon>Euthyneura</taxon>
        <taxon>Panpulmonata</taxon>
        <taxon>Sacoglossa</taxon>
        <taxon>Placobranchoidea</taxon>
        <taxon>Plakobranchidae</taxon>
        <taxon>Elysia</taxon>
    </lineage>
</organism>
<protein>
    <submittedName>
        <fullName evidence="3">Uncharacterized protein</fullName>
    </submittedName>
</protein>
<evidence type="ECO:0000256" key="1">
    <source>
        <dbReference type="SAM" id="MobiDB-lite"/>
    </source>
</evidence>
<gene>
    <name evidence="3" type="ORF">RRG08_023670</name>
</gene>
<keyword evidence="2" id="KW-0472">Membrane</keyword>
<dbReference type="AlphaFoldDB" id="A0AAE0XTC9"/>
<keyword evidence="2" id="KW-0812">Transmembrane</keyword>
<sequence>MVYSSSLKRPLGRDTLLYTSLGSTKICRFGSADPLHTPPKQRTKACEAKALNLIRLTLRKSPHLQGVSFRPPGLPVTAILGCLSYLLIGLLVIRDKGLTQGRAPGAQVARKVLSLARYIQSASRVKSLGMRRKRARSREENSRMVSRGPKSRHPADGSIVVHCASLAKLPKSGAGSTSSPNRRDNTVGLVHTSLFVFLSVYAFRRTDASISSADKSEATCRSQSGHRLDLGHSCGLTSKIRSRSNKPANGCSLSERLRRGQSMVADRTNQRESIV</sequence>
<comment type="caution">
    <text evidence="3">The sequence shown here is derived from an EMBL/GenBank/DDBJ whole genome shotgun (WGS) entry which is preliminary data.</text>
</comment>
<feature type="transmembrane region" description="Helical" evidence="2">
    <location>
        <begin position="74"/>
        <end position="93"/>
    </location>
</feature>
<keyword evidence="4" id="KW-1185">Reference proteome</keyword>
<dbReference type="EMBL" id="JAWDGP010007701">
    <property type="protein sequence ID" value="KAK3708268.1"/>
    <property type="molecule type" value="Genomic_DNA"/>
</dbReference>
<dbReference type="Proteomes" id="UP001283361">
    <property type="component" value="Unassembled WGS sequence"/>
</dbReference>